<feature type="region of interest" description="Disordered" evidence="1">
    <location>
        <begin position="298"/>
        <end position="393"/>
    </location>
</feature>
<dbReference type="RefSeq" id="XP_007916575.1">
    <property type="nucleotide sequence ID" value="XM_007918384.1"/>
</dbReference>
<feature type="compositionally biased region" description="Acidic residues" evidence="1">
    <location>
        <begin position="369"/>
        <end position="383"/>
    </location>
</feature>
<evidence type="ECO:0000313" key="2">
    <source>
        <dbReference type="EMBL" id="EON98621.1"/>
    </source>
</evidence>
<gene>
    <name evidence="2" type="ORF">UCRPA7_5840</name>
</gene>
<dbReference type="EMBL" id="KB933203">
    <property type="protein sequence ID" value="EON98621.1"/>
    <property type="molecule type" value="Genomic_DNA"/>
</dbReference>
<dbReference type="eggNOG" id="ENOG502SK9A">
    <property type="taxonomic scope" value="Eukaryota"/>
</dbReference>
<feature type="compositionally biased region" description="Basic residues" evidence="1">
    <location>
        <begin position="1"/>
        <end position="21"/>
    </location>
</feature>
<dbReference type="GeneID" id="19326436"/>
<dbReference type="KEGG" id="tmn:UCRPA7_5840"/>
<dbReference type="Proteomes" id="UP000014074">
    <property type="component" value="Unassembled WGS sequence"/>
</dbReference>
<name>R8BH33_PHAM7</name>
<organism evidence="2 3">
    <name type="scientific">Phaeoacremonium minimum (strain UCR-PA7)</name>
    <name type="common">Esca disease fungus</name>
    <name type="synonym">Togninia minima</name>
    <dbReference type="NCBI Taxonomy" id="1286976"/>
    <lineage>
        <taxon>Eukaryota</taxon>
        <taxon>Fungi</taxon>
        <taxon>Dikarya</taxon>
        <taxon>Ascomycota</taxon>
        <taxon>Pezizomycotina</taxon>
        <taxon>Sordariomycetes</taxon>
        <taxon>Sordariomycetidae</taxon>
        <taxon>Togniniales</taxon>
        <taxon>Togniniaceae</taxon>
        <taxon>Phaeoacremonium</taxon>
    </lineage>
</organism>
<proteinExistence type="predicted"/>
<evidence type="ECO:0008006" key="4">
    <source>
        <dbReference type="Google" id="ProtNLM"/>
    </source>
</evidence>
<dbReference type="AlphaFoldDB" id="R8BH33"/>
<sequence>MAGRGRGGRGRGGRPPGRPRRASSSSVESVHAAHVKYVKESSILKSLSPSLHSDDWPCFVLNDAVVYQKDWRTLGNLLKVDQQGPLYVRGRLEIDPVDHRGLVRNSHSKPVHIELSPTHSYSIGYEPICIWASGGAGWFEINPAPEYQAMYDDMSEAITLYYEVMKGYEAAKKARRGKKNKAAGPVTLDEVLLKSPIEFLLEFCDEVEKDFGHGMAKIKPATIHSKLFYKCSIKDYKAAPEITRFYSRALLKSLPDRWHVSPFYAWLQEVVDKPFQPHILSLEEIPLRCVRRNTMRKPSSSALFKPGRSSDGPHSDSSSKKGGKHLQPPLVGRRSGKAAGLRLAVKRSLDSDQDTDDRVTKAAKTSDSSDYDEDGSSEESDDEVTVKKEGGSGDAEAVRIVVRAEKIPSMSPSGPNGTWTCEEPECGYVVRAANEKAGQDLISAHFKYHEDRVAKISLAMDEGTRGHLPISNLLEKIRALGEKSKKDDEVVLNGTVLPDPIKRRLLV</sequence>
<evidence type="ECO:0000313" key="3">
    <source>
        <dbReference type="Proteomes" id="UP000014074"/>
    </source>
</evidence>
<dbReference type="OrthoDB" id="5382953at2759"/>
<dbReference type="HOGENOM" id="CLU_023186_0_0_1"/>
<keyword evidence="3" id="KW-1185">Reference proteome</keyword>
<reference evidence="3" key="1">
    <citation type="journal article" date="2013" name="Genome Announc.">
        <title>Draft genome sequence of the ascomycete Phaeoacremonium aleophilum strain UCR-PA7, a causal agent of the esca disease complex in grapevines.</title>
        <authorList>
            <person name="Blanco-Ulate B."/>
            <person name="Rolshausen P."/>
            <person name="Cantu D."/>
        </authorList>
    </citation>
    <scope>NUCLEOTIDE SEQUENCE [LARGE SCALE GENOMIC DNA]</scope>
    <source>
        <strain evidence="3">UCR-PA7</strain>
    </source>
</reference>
<feature type="region of interest" description="Disordered" evidence="1">
    <location>
        <begin position="1"/>
        <end position="29"/>
    </location>
</feature>
<accession>R8BH33</accession>
<protein>
    <recommendedName>
        <fullName evidence="4">DNA (cytosine-5)-methyltransferase 1 replication foci domain-containing protein</fullName>
    </recommendedName>
</protein>
<evidence type="ECO:0000256" key="1">
    <source>
        <dbReference type="SAM" id="MobiDB-lite"/>
    </source>
</evidence>